<evidence type="ECO:0000256" key="1">
    <source>
        <dbReference type="SAM" id="Phobius"/>
    </source>
</evidence>
<evidence type="ECO:0000313" key="2">
    <source>
        <dbReference type="EMBL" id="PSS31939.1"/>
    </source>
</evidence>
<name>A0A2R6RPM5_9APHY</name>
<protein>
    <recommendedName>
        <fullName evidence="4">NACHT-NTPase and P-loop NTPases N-terminal domain-containing protein</fullName>
    </recommendedName>
</protein>
<feature type="transmembrane region" description="Helical" evidence="1">
    <location>
        <begin position="128"/>
        <end position="148"/>
    </location>
</feature>
<evidence type="ECO:0008006" key="4">
    <source>
        <dbReference type="Google" id="ProtNLM"/>
    </source>
</evidence>
<dbReference type="Proteomes" id="UP000186601">
    <property type="component" value="Unassembled WGS sequence"/>
</dbReference>
<accession>A0A2R6RPM5</accession>
<dbReference type="AlphaFoldDB" id="A0A2R6RPM5"/>
<comment type="caution">
    <text evidence="2">The sequence shown here is derived from an EMBL/GenBank/DDBJ whole genome shotgun (WGS) entry which is preliminary data.</text>
</comment>
<sequence>MADAASTLIGIIASGLHEIHKIVEIVEDIKDAPENILSLRDNAVELGCLFEQLSRSNVLDFAPIPPGRTTHALVERLSDALHEIQAFVEKVSETRWDGTLHVKKLKWFLAAGRCQNLRENLTSLKSSIIAIVTASTSYVFLAWALFVLRNMTSLQAICTKYH</sequence>
<dbReference type="OrthoDB" id="432483at2759"/>
<gene>
    <name evidence="2" type="ORF">PHLCEN_2v2299</name>
</gene>
<dbReference type="Gene3D" id="1.20.930.20">
    <property type="entry name" value="Adaptor protein Cbl, N-terminal domain"/>
    <property type="match status" value="1"/>
</dbReference>
<keyword evidence="1" id="KW-0472">Membrane</keyword>
<keyword evidence="1" id="KW-0812">Transmembrane</keyword>
<proteinExistence type="predicted"/>
<keyword evidence="3" id="KW-1185">Reference proteome</keyword>
<evidence type="ECO:0000313" key="3">
    <source>
        <dbReference type="Proteomes" id="UP000186601"/>
    </source>
</evidence>
<dbReference type="GO" id="GO:0007166">
    <property type="term" value="P:cell surface receptor signaling pathway"/>
    <property type="evidence" value="ECO:0007669"/>
    <property type="project" value="InterPro"/>
</dbReference>
<keyword evidence="1" id="KW-1133">Transmembrane helix</keyword>
<reference evidence="2 3" key="1">
    <citation type="submission" date="2018-02" db="EMBL/GenBank/DDBJ databases">
        <title>Genome sequence of the basidiomycete white-rot fungus Phlebia centrifuga.</title>
        <authorList>
            <person name="Granchi Z."/>
            <person name="Peng M."/>
            <person name="de Vries R.P."/>
            <person name="Hilden K."/>
            <person name="Makela M.R."/>
            <person name="Grigoriev I."/>
            <person name="Riley R."/>
        </authorList>
    </citation>
    <scope>NUCLEOTIDE SEQUENCE [LARGE SCALE GENOMIC DNA]</scope>
    <source>
        <strain evidence="2 3">FBCC195</strain>
    </source>
</reference>
<organism evidence="2 3">
    <name type="scientific">Hermanssonia centrifuga</name>
    <dbReference type="NCBI Taxonomy" id="98765"/>
    <lineage>
        <taxon>Eukaryota</taxon>
        <taxon>Fungi</taxon>
        <taxon>Dikarya</taxon>
        <taxon>Basidiomycota</taxon>
        <taxon>Agaricomycotina</taxon>
        <taxon>Agaricomycetes</taxon>
        <taxon>Polyporales</taxon>
        <taxon>Meruliaceae</taxon>
        <taxon>Hermanssonia</taxon>
    </lineage>
</organism>
<dbReference type="InterPro" id="IPR036537">
    <property type="entry name" value="Adaptor_Cbl_N_dom_sf"/>
</dbReference>
<dbReference type="EMBL" id="MLYV02000213">
    <property type="protein sequence ID" value="PSS31939.1"/>
    <property type="molecule type" value="Genomic_DNA"/>
</dbReference>